<keyword evidence="2" id="KW-1185">Reference proteome</keyword>
<proteinExistence type="predicted"/>
<dbReference type="RefSeq" id="WP_020877021.1">
    <property type="nucleotide sequence ID" value="NZ_ATHJ01000094.1"/>
</dbReference>
<evidence type="ECO:0000313" key="1">
    <source>
        <dbReference type="EMBL" id="EPR38949.1"/>
    </source>
</evidence>
<dbReference type="STRING" id="897.B2D07_05305"/>
<evidence type="ECO:0000313" key="2">
    <source>
        <dbReference type="Proteomes" id="UP000014977"/>
    </source>
</evidence>
<reference evidence="1 2" key="1">
    <citation type="journal article" date="2013" name="Genome Announc.">
        <title>Draft genome sequences for three mercury-methylating, sulfate-reducing bacteria.</title>
        <authorList>
            <person name="Brown S.D."/>
            <person name="Hurt R.A.Jr."/>
            <person name="Gilmour C.C."/>
            <person name="Elias D.A."/>
        </authorList>
    </citation>
    <scope>NUCLEOTIDE SEQUENCE [LARGE SCALE GENOMIC DNA]</scope>
    <source>
        <strain evidence="1 2">DSM 2059</strain>
    </source>
</reference>
<organism evidence="1 2">
    <name type="scientific">Desulfococcus multivorans DSM 2059</name>
    <dbReference type="NCBI Taxonomy" id="1121405"/>
    <lineage>
        <taxon>Bacteria</taxon>
        <taxon>Pseudomonadati</taxon>
        <taxon>Thermodesulfobacteriota</taxon>
        <taxon>Desulfobacteria</taxon>
        <taxon>Desulfobacterales</taxon>
        <taxon>Desulfococcaceae</taxon>
        <taxon>Desulfococcus</taxon>
    </lineage>
</organism>
<dbReference type="Proteomes" id="UP000014977">
    <property type="component" value="Unassembled WGS sequence"/>
</dbReference>
<dbReference type="InterPro" id="IPR021457">
    <property type="entry name" value="DUF3108"/>
</dbReference>
<sequence length="272" mass="30768">MGILFRGAVVLVILIVVPLTAGAMPPDTAVGYDSAITETISFFPGERLSYALRWEFILAGEATLEVLPNDVVDDRPVRHFALTVRSNAVLDKIYKVRDRIDAYTDLRLSRSVLYRKKQKEGRRERDIVVRFDWENQTAVYTNSGRSKAPVALMPGTFDPLSAFYFVRASDLSPGRIIERPVSDGKKCVRGSAEVLERETIRVNGRTYETLRLEPELRHVGGVFEKSPDAKIELWVSADRRHIPVRIRSRVAVGRFVAELMSDSTETDSDWIQ</sequence>
<dbReference type="Pfam" id="PF11306">
    <property type="entry name" value="DUF3108"/>
    <property type="match status" value="1"/>
</dbReference>
<name>S7UXJ7_DESML</name>
<dbReference type="eggNOG" id="COG3170">
    <property type="taxonomic scope" value="Bacteria"/>
</dbReference>
<dbReference type="AlphaFoldDB" id="S7UXJ7"/>
<gene>
    <name evidence="1" type="ORF">dsmv_0359</name>
</gene>
<dbReference type="EMBL" id="ATHJ01000094">
    <property type="protein sequence ID" value="EPR38949.1"/>
    <property type="molecule type" value="Genomic_DNA"/>
</dbReference>
<evidence type="ECO:0008006" key="3">
    <source>
        <dbReference type="Google" id="ProtNLM"/>
    </source>
</evidence>
<protein>
    <recommendedName>
        <fullName evidence="3">DUF3108 domain-containing protein</fullName>
    </recommendedName>
</protein>
<dbReference type="OrthoDB" id="9806641at2"/>
<accession>S7UXJ7</accession>
<comment type="caution">
    <text evidence="1">The sequence shown here is derived from an EMBL/GenBank/DDBJ whole genome shotgun (WGS) entry which is preliminary data.</text>
</comment>